<sequence>MVVINCNLFKKYDVALSFAEEDRAFVDIVARLLKERDVRIFYDDDKRVMTWGRDLRHDLDKVYRLQARLCVVFVSEAYGRKYWTSFEMFRIRARALFQRRRVYFLPYLMDESEYARALMDIGCLTRKNRDEHGLADAIVEKLNQQPVRRFVLLFLAWFAHRLRRNTTIALLAGGGLFLFRDTLTPVDILTQRIYERNTRRVEGSVCGDGAFSERQGRGSCSHHGGVARKVDTVLHDKTMEDCRREARSISIW</sequence>
<feature type="domain" description="TIR" evidence="1">
    <location>
        <begin position="14"/>
        <end position="118"/>
    </location>
</feature>
<gene>
    <name evidence="2" type="ORF">B0I18_102463</name>
</gene>
<dbReference type="Proteomes" id="UP000240572">
    <property type="component" value="Unassembled WGS sequence"/>
</dbReference>
<dbReference type="EMBL" id="PYGD01000002">
    <property type="protein sequence ID" value="PSK93493.1"/>
    <property type="molecule type" value="Genomic_DNA"/>
</dbReference>
<dbReference type="GO" id="GO:0007165">
    <property type="term" value="P:signal transduction"/>
    <property type="evidence" value="ECO:0007669"/>
    <property type="project" value="InterPro"/>
</dbReference>
<organism evidence="2 3">
    <name type="scientific">Taibaiella chishuiensis</name>
    <dbReference type="NCBI Taxonomy" id="1434707"/>
    <lineage>
        <taxon>Bacteria</taxon>
        <taxon>Pseudomonadati</taxon>
        <taxon>Bacteroidota</taxon>
        <taxon>Chitinophagia</taxon>
        <taxon>Chitinophagales</taxon>
        <taxon>Chitinophagaceae</taxon>
        <taxon>Taibaiella</taxon>
    </lineage>
</organism>
<name>A0A2P8D8F4_9BACT</name>
<protein>
    <submittedName>
        <fullName evidence="2">TIR domain-containing protein</fullName>
    </submittedName>
</protein>
<dbReference type="InterPro" id="IPR035897">
    <property type="entry name" value="Toll_tir_struct_dom_sf"/>
</dbReference>
<evidence type="ECO:0000313" key="3">
    <source>
        <dbReference type="Proteomes" id="UP000240572"/>
    </source>
</evidence>
<dbReference type="Pfam" id="PF13676">
    <property type="entry name" value="TIR_2"/>
    <property type="match status" value="1"/>
</dbReference>
<proteinExistence type="predicted"/>
<evidence type="ECO:0000259" key="1">
    <source>
        <dbReference type="Pfam" id="PF13676"/>
    </source>
</evidence>
<accession>A0A2P8D8F4</accession>
<evidence type="ECO:0000313" key="2">
    <source>
        <dbReference type="EMBL" id="PSK93493.1"/>
    </source>
</evidence>
<dbReference type="SUPFAM" id="SSF52200">
    <property type="entry name" value="Toll/Interleukin receptor TIR domain"/>
    <property type="match status" value="1"/>
</dbReference>
<keyword evidence="3" id="KW-1185">Reference proteome</keyword>
<dbReference type="AlphaFoldDB" id="A0A2P8D8F4"/>
<reference evidence="2 3" key="1">
    <citation type="submission" date="2018-03" db="EMBL/GenBank/DDBJ databases">
        <title>Genomic Encyclopedia of Type Strains, Phase III (KMG-III): the genomes of soil and plant-associated and newly described type strains.</title>
        <authorList>
            <person name="Whitman W."/>
        </authorList>
    </citation>
    <scope>NUCLEOTIDE SEQUENCE [LARGE SCALE GENOMIC DNA]</scope>
    <source>
        <strain evidence="2 3">CGMCC 1.12700</strain>
    </source>
</reference>
<comment type="caution">
    <text evidence="2">The sequence shown here is derived from an EMBL/GenBank/DDBJ whole genome shotgun (WGS) entry which is preliminary data.</text>
</comment>
<dbReference type="Gene3D" id="3.40.50.10140">
    <property type="entry name" value="Toll/interleukin-1 receptor homology (TIR) domain"/>
    <property type="match status" value="1"/>
</dbReference>
<dbReference type="InterPro" id="IPR000157">
    <property type="entry name" value="TIR_dom"/>
</dbReference>